<evidence type="ECO:0000313" key="5">
    <source>
        <dbReference type="EMBL" id="VVC75376.1"/>
    </source>
</evidence>
<dbReference type="RefSeq" id="WP_148338638.1">
    <property type="nucleotide sequence ID" value="NZ_LR699119.1"/>
</dbReference>
<dbReference type="GO" id="GO:0046872">
    <property type="term" value="F:metal ion binding"/>
    <property type="evidence" value="ECO:0007669"/>
    <property type="project" value="UniProtKB-KW"/>
</dbReference>
<dbReference type="CDD" id="cd10960">
    <property type="entry name" value="CE4_NodB_like_1"/>
    <property type="match status" value="1"/>
</dbReference>
<keyword evidence="6" id="KW-1185">Reference proteome</keyword>
<dbReference type="EMBL" id="LR699119">
    <property type="protein sequence ID" value="VVC75376.1"/>
    <property type="molecule type" value="Genomic_DNA"/>
</dbReference>
<dbReference type="Pfam" id="PF01522">
    <property type="entry name" value="Polysacc_deac_1"/>
    <property type="match status" value="1"/>
</dbReference>
<feature type="domain" description="NodB homology" evidence="4">
    <location>
        <begin position="27"/>
        <end position="254"/>
    </location>
</feature>
<keyword evidence="2" id="KW-0378">Hydrolase</keyword>
<dbReference type="OrthoDB" id="115239at2"/>
<dbReference type="PROSITE" id="PS51677">
    <property type="entry name" value="NODB"/>
    <property type="match status" value="1"/>
</dbReference>
<dbReference type="InterPro" id="IPR011330">
    <property type="entry name" value="Glyco_hydro/deAcase_b/a-brl"/>
</dbReference>
<dbReference type="PANTHER" id="PTHR10587:SF133">
    <property type="entry name" value="CHITIN DEACETYLASE 1-RELATED"/>
    <property type="match status" value="1"/>
</dbReference>
<evidence type="ECO:0000313" key="6">
    <source>
        <dbReference type="Proteomes" id="UP000324194"/>
    </source>
</evidence>
<keyword evidence="3" id="KW-0732">Signal</keyword>
<dbReference type="GO" id="GO:0016810">
    <property type="term" value="F:hydrolase activity, acting on carbon-nitrogen (but not peptide) bonds"/>
    <property type="evidence" value="ECO:0007669"/>
    <property type="project" value="InterPro"/>
</dbReference>
<proteinExistence type="predicted"/>
<keyword evidence="1" id="KW-0479">Metal-binding</keyword>
<gene>
    <name evidence="5" type="ORF">AQUSIP_06660</name>
</gene>
<dbReference type="GO" id="GO:0005975">
    <property type="term" value="P:carbohydrate metabolic process"/>
    <property type="evidence" value="ECO:0007669"/>
    <property type="project" value="InterPro"/>
</dbReference>
<dbReference type="AlphaFoldDB" id="A0A5E4PGA1"/>
<dbReference type="GO" id="GO:0016020">
    <property type="term" value="C:membrane"/>
    <property type="evidence" value="ECO:0007669"/>
    <property type="project" value="TreeGrafter"/>
</dbReference>
<dbReference type="Proteomes" id="UP000324194">
    <property type="component" value="Chromosome 1"/>
</dbReference>
<feature type="chain" id="PRO_5022844857" description="NodB homology domain-containing protein" evidence="3">
    <location>
        <begin position="24"/>
        <end position="303"/>
    </location>
</feature>
<accession>A0A5E4PGA1</accession>
<dbReference type="InterPro" id="IPR050248">
    <property type="entry name" value="Polysacc_deacetylase_ArnD"/>
</dbReference>
<dbReference type="SUPFAM" id="SSF88713">
    <property type="entry name" value="Glycoside hydrolase/deacetylase"/>
    <property type="match status" value="1"/>
</dbReference>
<evidence type="ECO:0000256" key="1">
    <source>
        <dbReference type="ARBA" id="ARBA00022723"/>
    </source>
</evidence>
<evidence type="ECO:0000259" key="4">
    <source>
        <dbReference type="PROSITE" id="PS51677"/>
    </source>
</evidence>
<feature type="signal peptide" evidence="3">
    <location>
        <begin position="1"/>
        <end position="23"/>
    </location>
</feature>
<evidence type="ECO:0000256" key="3">
    <source>
        <dbReference type="SAM" id="SignalP"/>
    </source>
</evidence>
<dbReference type="InterPro" id="IPR002509">
    <property type="entry name" value="NODB_dom"/>
</dbReference>
<evidence type="ECO:0000256" key="2">
    <source>
        <dbReference type="ARBA" id="ARBA00022801"/>
    </source>
</evidence>
<protein>
    <recommendedName>
        <fullName evidence="4">NodB homology domain-containing protein</fullName>
    </recommendedName>
</protein>
<organism evidence="5 6">
    <name type="scientific">Aquicella siphonis</name>
    <dbReference type="NCBI Taxonomy" id="254247"/>
    <lineage>
        <taxon>Bacteria</taxon>
        <taxon>Pseudomonadati</taxon>
        <taxon>Pseudomonadota</taxon>
        <taxon>Gammaproteobacteria</taxon>
        <taxon>Legionellales</taxon>
        <taxon>Coxiellaceae</taxon>
        <taxon>Aquicella</taxon>
    </lineage>
</organism>
<dbReference type="Gene3D" id="3.20.20.370">
    <property type="entry name" value="Glycoside hydrolase/deacetylase"/>
    <property type="match status" value="1"/>
</dbReference>
<dbReference type="PANTHER" id="PTHR10587">
    <property type="entry name" value="GLYCOSYL TRANSFERASE-RELATED"/>
    <property type="match status" value="1"/>
</dbReference>
<dbReference type="KEGG" id="asip:AQUSIP_06660"/>
<reference evidence="5 6" key="1">
    <citation type="submission" date="2019-08" db="EMBL/GenBank/DDBJ databases">
        <authorList>
            <person name="Guy L."/>
        </authorList>
    </citation>
    <scope>NUCLEOTIDE SEQUENCE [LARGE SCALE GENOMIC DNA]</scope>
    <source>
        <strain evidence="5 6">SGT-108</strain>
    </source>
</reference>
<sequence>MESKIAVNIFFLTCLLFCLNNSALPAFEIAITIDDLPVSGELPVGQSRLEIANTILATLKKHHVEGVYGFVIGKEVTNNPDGSKILQTWIKDGNQLGNHTYSHLDLSQVTSTQYVDDIKRNDMILTSYSTNQNHKYFRYPFLSEGNTAEKRETVRRFLLNNNYQIAPVTLDFSDYEWNQVYAKCLFKKNENGINWLRKSYIEHALAALENSRRMSKHLYGRDIKYILLLHLGAFDAVMMDELLTSYEKHGAKFISLSRALSDPFYKISPDIVSSIGCNYLIQFSLGTCWKSLQHLNLLEKSHC</sequence>
<name>A0A5E4PGA1_9COXI</name>